<accession>A0A183D3C2</accession>
<dbReference type="EMBL" id="UYRT01005351">
    <property type="protein sequence ID" value="VDK38533.1"/>
    <property type="molecule type" value="Genomic_DNA"/>
</dbReference>
<evidence type="ECO:0000313" key="2">
    <source>
        <dbReference type="Proteomes" id="UP000271098"/>
    </source>
</evidence>
<name>A0A183D3C2_9BILA</name>
<dbReference type="WBParaSite" id="GPUH_0000321801-mRNA-1">
    <property type="protein sequence ID" value="GPUH_0000321801-mRNA-1"/>
    <property type="gene ID" value="GPUH_0000321801"/>
</dbReference>
<keyword evidence="2" id="KW-1185">Reference proteome</keyword>
<organism evidence="3">
    <name type="scientific">Gongylonema pulchrum</name>
    <dbReference type="NCBI Taxonomy" id="637853"/>
    <lineage>
        <taxon>Eukaryota</taxon>
        <taxon>Metazoa</taxon>
        <taxon>Ecdysozoa</taxon>
        <taxon>Nematoda</taxon>
        <taxon>Chromadorea</taxon>
        <taxon>Rhabditida</taxon>
        <taxon>Spirurina</taxon>
        <taxon>Spiruromorpha</taxon>
        <taxon>Spiruroidea</taxon>
        <taxon>Gongylonematidae</taxon>
        <taxon>Gongylonema</taxon>
    </lineage>
</organism>
<dbReference type="AlphaFoldDB" id="A0A183D3C2"/>
<sequence length="78" mass="8759">MAFLTKRLQVVEIDEENTKHLHEAYGNVLNVPTVWQEPNLIIGSNYYFDLIKLVAKLKSGFRLIDSTVGIVIAGGDEI</sequence>
<dbReference type="Proteomes" id="UP000271098">
    <property type="component" value="Unassembled WGS sequence"/>
</dbReference>
<evidence type="ECO:0000313" key="1">
    <source>
        <dbReference type="EMBL" id="VDK38533.1"/>
    </source>
</evidence>
<reference evidence="3" key="1">
    <citation type="submission" date="2016-06" db="UniProtKB">
        <authorList>
            <consortium name="WormBaseParasite"/>
        </authorList>
    </citation>
    <scope>IDENTIFICATION</scope>
</reference>
<protein>
    <submittedName>
        <fullName evidence="3">Spermidine synthase</fullName>
    </submittedName>
</protein>
<gene>
    <name evidence="1" type="ORF">GPUH_LOCUS3215</name>
</gene>
<evidence type="ECO:0000313" key="3">
    <source>
        <dbReference type="WBParaSite" id="GPUH_0000321801-mRNA-1"/>
    </source>
</evidence>
<proteinExistence type="predicted"/>
<reference evidence="1 2" key="2">
    <citation type="submission" date="2018-11" db="EMBL/GenBank/DDBJ databases">
        <authorList>
            <consortium name="Pathogen Informatics"/>
        </authorList>
    </citation>
    <scope>NUCLEOTIDE SEQUENCE [LARGE SCALE GENOMIC DNA]</scope>
</reference>